<feature type="non-terminal residue" evidence="2">
    <location>
        <position position="97"/>
    </location>
</feature>
<evidence type="ECO:0000259" key="1">
    <source>
        <dbReference type="Pfam" id="PF01965"/>
    </source>
</evidence>
<feature type="domain" description="DJ-1/PfpI" evidence="1">
    <location>
        <begin position="17"/>
        <end position="57"/>
    </location>
</feature>
<name>A0ABV1QL47_9HYPH</name>
<keyword evidence="3" id="KW-1185">Reference proteome</keyword>
<sequence length="97" mass="11103">MNHIKRTTDMAGISGLKIAILVTDGFEQVELTEPRKALDEAGADTSIVSPKDRQVRGWKFTEWGESDLTGWLWTGLIERISQDRRSRTCGEDRRRVR</sequence>
<dbReference type="Gene3D" id="3.40.50.880">
    <property type="match status" value="1"/>
</dbReference>
<dbReference type="Proteomes" id="UP001480955">
    <property type="component" value="Unassembled WGS sequence"/>
</dbReference>
<organism evidence="2 3">
    <name type="scientific">Methylorubrum podarium</name>
    <dbReference type="NCBI Taxonomy" id="200476"/>
    <lineage>
        <taxon>Bacteria</taxon>
        <taxon>Pseudomonadati</taxon>
        <taxon>Pseudomonadota</taxon>
        <taxon>Alphaproteobacteria</taxon>
        <taxon>Hyphomicrobiales</taxon>
        <taxon>Methylobacteriaceae</taxon>
        <taxon>Methylorubrum</taxon>
    </lineage>
</organism>
<dbReference type="RefSeq" id="WP_350393975.1">
    <property type="nucleotide sequence ID" value="NZ_JBELQE010000054.1"/>
</dbReference>
<proteinExistence type="predicted"/>
<evidence type="ECO:0000313" key="2">
    <source>
        <dbReference type="EMBL" id="MER2250116.1"/>
    </source>
</evidence>
<protein>
    <submittedName>
        <fullName evidence="2">DJ-1/PfpI family protein</fullName>
    </submittedName>
</protein>
<dbReference type="InterPro" id="IPR029062">
    <property type="entry name" value="Class_I_gatase-like"/>
</dbReference>
<dbReference type="EMBL" id="JBELQE010000054">
    <property type="protein sequence ID" value="MER2250116.1"/>
    <property type="molecule type" value="Genomic_DNA"/>
</dbReference>
<dbReference type="Pfam" id="PF01965">
    <property type="entry name" value="DJ-1_PfpI"/>
    <property type="match status" value="1"/>
</dbReference>
<reference evidence="2 3" key="1">
    <citation type="submission" date="2024-06" db="EMBL/GenBank/DDBJ databases">
        <authorList>
            <person name="Campbell A.G."/>
        </authorList>
    </citation>
    <scope>NUCLEOTIDE SEQUENCE [LARGE SCALE GENOMIC DNA]</scope>
    <source>
        <strain evidence="2 3">EM12</strain>
    </source>
</reference>
<gene>
    <name evidence="2" type="ORF">ABS772_09370</name>
</gene>
<dbReference type="InterPro" id="IPR002818">
    <property type="entry name" value="DJ-1/PfpI"/>
</dbReference>
<evidence type="ECO:0000313" key="3">
    <source>
        <dbReference type="Proteomes" id="UP001480955"/>
    </source>
</evidence>
<accession>A0ABV1QL47</accession>
<dbReference type="SUPFAM" id="SSF52317">
    <property type="entry name" value="Class I glutamine amidotransferase-like"/>
    <property type="match status" value="1"/>
</dbReference>
<comment type="caution">
    <text evidence="2">The sequence shown here is derived from an EMBL/GenBank/DDBJ whole genome shotgun (WGS) entry which is preliminary data.</text>
</comment>